<reference evidence="10 11" key="1">
    <citation type="submission" date="2019-12" db="EMBL/GenBank/DDBJ databases">
        <authorList>
            <person name="Scholz U."/>
            <person name="Mascher M."/>
            <person name="Fiebig A."/>
        </authorList>
    </citation>
    <scope>NUCLEOTIDE SEQUENCE</scope>
</reference>
<proteinExistence type="predicted"/>
<dbReference type="EMBL" id="CACRZD030000009">
    <property type="protein sequence ID" value="CAA6665015.1"/>
    <property type="molecule type" value="Genomic_DNA"/>
</dbReference>
<feature type="domain" description="C2H2-type" evidence="8">
    <location>
        <begin position="434"/>
        <end position="461"/>
    </location>
</feature>
<keyword evidence="4" id="KW-0804">Transcription</keyword>
<evidence type="ECO:0000313" key="10">
    <source>
        <dbReference type="EMBL" id="CAA2625664.1"/>
    </source>
</evidence>
<evidence type="ECO:0000256" key="6">
    <source>
        <dbReference type="PROSITE-ProRule" id="PRU00042"/>
    </source>
</evidence>
<dbReference type="AlphaFoldDB" id="A0A7I8J5H2"/>
<evidence type="ECO:0000256" key="4">
    <source>
        <dbReference type="ARBA" id="ARBA00023163"/>
    </source>
</evidence>
<evidence type="ECO:0000256" key="2">
    <source>
        <dbReference type="ARBA" id="ARBA00023015"/>
    </source>
</evidence>
<dbReference type="EMBL" id="LR743596">
    <property type="protein sequence ID" value="CAA2625664.1"/>
    <property type="molecule type" value="Genomic_DNA"/>
</dbReference>
<dbReference type="PROSITE" id="PS50982">
    <property type="entry name" value="MBD"/>
    <property type="match status" value="1"/>
</dbReference>
<keyword evidence="6" id="KW-0862">Zinc</keyword>
<evidence type="ECO:0000259" key="8">
    <source>
        <dbReference type="PROSITE" id="PS50157"/>
    </source>
</evidence>
<protein>
    <submittedName>
        <fullName evidence="10">Uncharacterized protein</fullName>
    </submittedName>
</protein>
<feature type="domain" description="MBD" evidence="9">
    <location>
        <begin position="258"/>
        <end position="330"/>
    </location>
</feature>
<dbReference type="PROSITE" id="PS50157">
    <property type="entry name" value="ZINC_FINGER_C2H2_2"/>
    <property type="match status" value="1"/>
</dbReference>
<dbReference type="PROSITE" id="PS00028">
    <property type="entry name" value="ZINC_FINGER_C2H2_1"/>
    <property type="match status" value="2"/>
</dbReference>
<keyword evidence="6" id="KW-0863">Zinc-finger</keyword>
<name>A0A7I8J5H2_SPIIN</name>
<dbReference type="InterPro" id="IPR001739">
    <property type="entry name" value="Methyl_CpG_DNA-bd"/>
</dbReference>
<organism evidence="10">
    <name type="scientific">Spirodela intermedia</name>
    <name type="common">Intermediate duckweed</name>
    <dbReference type="NCBI Taxonomy" id="51605"/>
    <lineage>
        <taxon>Eukaryota</taxon>
        <taxon>Viridiplantae</taxon>
        <taxon>Streptophyta</taxon>
        <taxon>Embryophyta</taxon>
        <taxon>Tracheophyta</taxon>
        <taxon>Spermatophyta</taxon>
        <taxon>Magnoliopsida</taxon>
        <taxon>Liliopsida</taxon>
        <taxon>Araceae</taxon>
        <taxon>Lemnoideae</taxon>
        <taxon>Spirodela</taxon>
    </lineage>
</organism>
<evidence type="ECO:0000313" key="11">
    <source>
        <dbReference type="Proteomes" id="UP001189122"/>
    </source>
</evidence>
<keyword evidence="2" id="KW-0805">Transcription regulation</keyword>
<keyword evidence="3" id="KW-0238">DNA-binding</keyword>
<keyword evidence="11" id="KW-1185">Reference proteome</keyword>
<dbReference type="InterPro" id="IPR037472">
    <property type="entry name" value="MBD8"/>
</dbReference>
<sequence>METIPVLDLRLLTQADINALSCASSSGAGDNRRCDDVVIPKIDRSVFNESAGSRKQTYSRLRLAPRKSPEFCHSSSPSPSSGSARGRRRACGPLVGPSASSSANAPPLPPPAPSDPLPVPPASGAVDDSGRLENGQIVLFLRQLFARNGVEIPNVTAPPHDESATGLRASVNDKLSPAENLPGNGWREQEATKSVNKDCDVLNVNGVAVDLIGLGAKEEIFEADMMRMTQGLVTEEQFLDFLGGLEGQWGSRRKRRRIVDAANFGVALPKGWKLLLGLKRKDGNVCLHCRRYISPSGKQLTSCKEVSSYLLSCIGSREARATLAVESGADKSGNEHALGFSHQATMATRSPHYPSITPPTSILSDAGKQTVLFTVGNPVKIESQDILSCEKCNLTFSDKDSEVQHFLAFHRPSRKRHRRGKSVTDGVIIRDGKYGCQFCNKFFTERRQYNGHVGIHVKYNDRSLYTLKTETPMEKTIPSSSEGLPSAFVKHVSSVDCEVETMIIEEDLNARSVRLLNNFHPHVSEHANGTASDHLVAYHKNENKAITVHDIRTIGVSGEIDNHLARTDSFDDDKEMNLKSSDDDRQVLFEKNGVVNARLKQIIFPLKKTVPTCMASGLAELAKSSSELQLQCLMGLLLWTILCTIKFSSPDLQRKDFPKFYPDPWQKMWECGYPWKRMCACHVESISCCCERWLYER</sequence>
<dbReference type="GO" id="GO:0008270">
    <property type="term" value="F:zinc ion binding"/>
    <property type="evidence" value="ECO:0007669"/>
    <property type="project" value="UniProtKB-KW"/>
</dbReference>
<evidence type="ECO:0000256" key="5">
    <source>
        <dbReference type="ARBA" id="ARBA00023242"/>
    </source>
</evidence>
<feature type="compositionally biased region" description="Low complexity" evidence="7">
    <location>
        <begin position="74"/>
        <end position="84"/>
    </location>
</feature>
<dbReference type="GO" id="GO:0003677">
    <property type="term" value="F:DNA binding"/>
    <property type="evidence" value="ECO:0007669"/>
    <property type="project" value="UniProtKB-KW"/>
</dbReference>
<dbReference type="PANTHER" id="PTHR37701">
    <property type="entry name" value="METHYL-CPG-BINDING DOMAIN-CONTAINING PROTEIN 8"/>
    <property type="match status" value="1"/>
</dbReference>
<keyword evidence="5" id="KW-0539">Nucleus</keyword>
<evidence type="ECO:0000256" key="3">
    <source>
        <dbReference type="ARBA" id="ARBA00023125"/>
    </source>
</evidence>
<dbReference type="InterPro" id="IPR013087">
    <property type="entry name" value="Znf_C2H2_type"/>
</dbReference>
<dbReference type="Proteomes" id="UP001189122">
    <property type="component" value="Unassembled WGS sequence"/>
</dbReference>
<gene>
    <name evidence="10" type="ORF">SI7747_09011404</name>
</gene>
<dbReference type="SUPFAM" id="SSF54171">
    <property type="entry name" value="DNA-binding domain"/>
    <property type="match status" value="1"/>
</dbReference>
<evidence type="ECO:0000259" key="9">
    <source>
        <dbReference type="PROSITE" id="PS50982"/>
    </source>
</evidence>
<dbReference type="GO" id="GO:0005634">
    <property type="term" value="C:nucleus"/>
    <property type="evidence" value="ECO:0007669"/>
    <property type="project" value="UniProtKB-SubCell"/>
</dbReference>
<dbReference type="Gene3D" id="3.30.160.60">
    <property type="entry name" value="Classic Zinc Finger"/>
    <property type="match status" value="1"/>
</dbReference>
<evidence type="ECO:0000256" key="7">
    <source>
        <dbReference type="SAM" id="MobiDB-lite"/>
    </source>
</evidence>
<accession>A0A7I8J5H2</accession>
<dbReference type="InterPro" id="IPR016177">
    <property type="entry name" value="DNA-bd_dom_sf"/>
</dbReference>
<feature type="compositionally biased region" description="Pro residues" evidence="7">
    <location>
        <begin position="106"/>
        <end position="121"/>
    </location>
</feature>
<comment type="subcellular location">
    <subcellularLocation>
        <location evidence="1">Nucleus</location>
    </subcellularLocation>
</comment>
<feature type="region of interest" description="Disordered" evidence="7">
    <location>
        <begin position="64"/>
        <end position="128"/>
    </location>
</feature>
<keyword evidence="6" id="KW-0479">Metal-binding</keyword>
<dbReference type="SMART" id="SM00355">
    <property type="entry name" value="ZnF_C2H2"/>
    <property type="match status" value="2"/>
</dbReference>
<dbReference type="PANTHER" id="PTHR37701:SF17">
    <property type="entry name" value="METHYL BINDING DOMAIN117"/>
    <property type="match status" value="1"/>
</dbReference>
<evidence type="ECO:0000256" key="1">
    <source>
        <dbReference type="ARBA" id="ARBA00004123"/>
    </source>
</evidence>